<sequence>MLTVYTFLFEGGMSHLPLLDPSMRAIPLSPPEWKERLEAINKTDLRAKDYHDRDFILLDVRNASLTATGGAGGTLAHGSRRPASLKRQLMEERESSSLMREEKKEMGGPDTMPAMPLTVNSGARDALDCDATTFGC</sequence>
<name>A0A0S3RV14_PHAAN</name>
<protein>
    <submittedName>
        <fullName evidence="2">Uncharacterized protein</fullName>
    </submittedName>
</protein>
<accession>A0A0S3RV14</accession>
<keyword evidence="3" id="KW-1185">Reference proteome</keyword>
<evidence type="ECO:0000313" key="2">
    <source>
        <dbReference type="EMBL" id="BAT84271.1"/>
    </source>
</evidence>
<feature type="compositionally biased region" description="Basic and acidic residues" evidence="1">
    <location>
        <begin position="88"/>
        <end position="107"/>
    </location>
</feature>
<feature type="region of interest" description="Disordered" evidence="1">
    <location>
        <begin position="68"/>
        <end position="116"/>
    </location>
</feature>
<dbReference type="AlphaFoldDB" id="A0A0S3RV14"/>
<proteinExistence type="predicted"/>
<dbReference type="Proteomes" id="UP000291084">
    <property type="component" value="Chromosome 4"/>
</dbReference>
<gene>
    <name evidence="2" type="primary">Vigan.04G159300</name>
    <name evidence="2" type="ORF">VIGAN_04159300</name>
</gene>
<evidence type="ECO:0000313" key="3">
    <source>
        <dbReference type="Proteomes" id="UP000291084"/>
    </source>
</evidence>
<organism evidence="2 3">
    <name type="scientific">Vigna angularis var. angularis</name>
    <dbReference type="NCBI Taxonomy" id="157739"/>
    <lineage>
        <taxon>Eukaryota</taxon>
        <taxon>Viridiplantae</taxon>
        <taxon>Streptophyta</taxon>
        <taxon>Embryophyta</taxon>
        <taxon>Tracheophyta</taxon>
        <taxon>Spermatophyta</taxon>
        <taxon>Magnoliopsida</taxon>
        <taxon>eudicotyledons</taxon>
        <taxon>Gunneridae</taxon>
        <taxon>Pentapetalae</taxon>
        <taxon>rosids</taxon>
        <taxon>fabids</taxon>
        <taxon>Fabales</taxon>
        <taxon>Fabaceae</taxon>
        <taxon>Papilionoideae</taxon>
        <taxon>50 kb inversion clade</taxon>
        <taxon>NPAAA clade</taxon>
        <taxon>indigoferoid/millettioid clade</taxon>
        <taxon>Phaseoleae</taxon>
        <taxon>Vigna</taxon>
    </lineage>
</organism>
<reference evidence="2 3" key="1">
    <citation type="journal article" date="2015" name="Sci. Rep.">
        <title>The power of single molecule real-time sequencing technology in the de novo assembly of a eukaryotic genome.</title>
        <authorList>
            <person name="Sakai H."/>
            <person name="Naito K."/>
            <person name="Ogiso-Tanaka E."/>
            <person name="Takahashi Y."/>
            <person name="Iseki K."/>
            <person name="Muto C."/>
            <person name="Satou K."/>
            <person name="Teruya K."/>
            <person name="Shiroma A."/>
            <person name="Shimoji M."/>
            <person name="Hirano T."/>
            <person name="Itoh T."/>
            <person name="Kaga A."/>
            <person name="Tomooka N."/>
        </authorList>
    </citation>
    <scope>NUCLEOTIDE SEQUENCE [LARGE SCALE GENOMIC DNA]</scope>
    <source>
        <strain evidence="3">cv. Shumari</strain>
    </source>
</reference>
<dbReference type="EMBL" id="AP015037">
    <property type="protein sequence ID" value="BAT84271.1"/>
    <property type="molecule type" value="Genomic_DNA"/>
</dbReference>
<evidence type="ECO:0000256" key="1">
    <source>
        <dbReference type="SAM" id="MobiDB-lite"/>
    </source>
</evidence>